<dbReference type="RefSeq" id="WP_387979486.1">
    <property type="nucleotide sequence ID" value="NZ_JBHRWO010000021.1"/>
</dbReference>
<evidence type="ECO:0000313" key="4">
    <source>
        <dbReference type="Proteomes" id="UP001595712"/>
    </source>
</evidence>
<reference evidence="4" key="1">
    <citation type="journal article" date="2019" name="Int. J. Syst. Evol. Microbiol.">
        <title>The Global Catalogue of Microorganisms (GCM) 10K type strain sequencing project: providing services to taxonomists for standard genome sequencing and annotation.</title>
        <authorList>
            <consortium name="The Broad Institute Genomics Platform"/>
            <consortium name="The Broad Institute Genome Sequencing Center for Infectious Disease"/>
            <person name="Wu L."/>
            <person name="Ma J."/>
        </authorList>
    </citation>
    <scope>NUCLEOTIDE SEQUENCE [LARGE SCALE GENOMIC DNA]</scope>
    <source>
        <strain evidence="4">CGMCC 4.7396</strain>
    </source>
</reference>
<evidence type="ECO:0008006" key="5">
    <source>
        <dbReference type="Google" id="ProtNLM"/>
    </source>
</evidence>
<protein>
    <recommendedName>
        <fullName evidence="5">Superoxide dismutase family protein</fullName>
    </recommendedName>
</protein>
<gene>
    <name evidence="3" type="ORF">ACFO8M_21745</name>
</gene>
<keyword evidence="4" id="KW-1185">Reference proteome</keyword>
<name>A0ABV7Q5N9_9ACTN</name>
<accession>A0ABV7Q5N9</accession>
<evidence type="ECO:0000256" key="1">
    <source>
        <dbReference type="ARBA" id="ARBA00010457"/>
    </source>
</evidence>
<evidence type="ECO:0000256" key="2">
    <source>
        <dbReference type="SAM" id="MobiDB-lite"/>
    </source>
</evidence>
<dbReference type="SUPFAM" id="SSF49329">
    <property type="entry name" value="Cu,Zn superoxide dismutase-like"/>
    <property type="match status" value="1"/>
</dbReference>
<proteinExistence type="inferred from homology"/>
<dbReference type="EMBL" id="JBHRWO010000021">
    <property type="protein sequence ID" value="MFC3495119.1"/>
    <property type="molecule type" value="Genomic_DNA"/>
</dbReference>
<dbReference type="Proteomes" id="UP001595712">
    <property type="component" value="Unassembled WGS sequence"/>
</dbReference>
<comment type="caution">
    <text evidence="3">The sequence shown here is derived from an EMBL/GenBank/DDBJ whole genome shotgun (WGS) entry which is preliminary data.</text>
</comment>
<comment type="similarity">
    <text evidence="1">Belongs to the Cu-Zn superoxide dismutase family.</text>
</comment>
<dbReference type="InterPro" id="IPR036423">
    <property type="entry name" value="SOD-like_Cu/Zn_dom_sf"/>
</dbReference>
<dbReference type="Gene3D" id="2.60.40.200">
    <property type="entry name" value="Superoxide dismutase, copper/zinc binding domain"/>
    <property type="match status" value="1"/>
</dbReference>
<sequence>MPSIRAATAAAVVLTAALAGCGDDPKDDDLGGAWTATLAVTTTWRAAAPQATGTADVSSTGSTSVRLAVAGLAPSTEYMAHVHDGDCDEDPPGGGHWLSDPDGEDAAGNIIELSFTTSDTGVGSATVSSDLILDDRAESVVVHAPESLTGSEGLDSDRVLCGDLEDD</sequence>
<dbReference type="PROSITE" id="PS51257">
    <property type="entry name" value="PROKAR_LIPOPROTEIN"/>
    <property type="match status" value="1"/>
</dbReference>
<organism evidence="3 4">
    <name type="scientific">Glycomyces rhizosphaerae</name>
    <dbReference type="NCBI Taxonomy" id="2054422"/>
    <lineage>
        <taxon>Bacteria</taxon>
        <taxon>Bacillati</taxon>
        <taxon>Actinomycetota</taxon>
        <taxon>Actinomycetes</taxon>
        <taxon>Glycomycetales</taxon>
        <taxon>Glycomycetaceae</taxon>
        <taxon>Glycomyces</taxon>
    </lineage>
</organism>
<feature type="region of interest" description="Disordered" evidence="2">
    <location>
        <begin position="148"/>
        <end position="167"/>
    </location>
</feature>
<evidence type="ECO:0000313" key="3">
    <source>
        <dbReference type="EMBL" id="MFC3495119.1"/>
    </source>
</evidence>